<name>A0AAV2H128_LYMST</name>
<dbReference type="EMBL" id="CAXITT010000013">
    <property type="protein sequence ID" value="CAL1527201.1"/>
    <property type="molecule type" value="Genomic_DNA"/>
</dbReference>
<organism evidence="2 3">
    <name type="scientific">Lymnaea stagnalis</name>
    <name type="common">Great pond snail</name>
    <name type="synonym">Helix stagnalis</name>
    <dbReference type="NCBI Taxonomy" id="6523"/>
    <lineage>
        <taxon>Eukaryota</taxon>
        <taxon>Metazoa</taxon>
        <taxon>Spiralia</taxon>
        <taxon>Lophotrochozoa</taxon>
        <taxon>Mollusca</taxon>
        <taxon>Gastropoda</taxon>
        <taxon>Heterobranchia</taxon>
        <taxon>Euthyneura</taxon>
        <taxon>Panpulmonata</taxon>
        <taxon>Hygrophila</taxon>
        <taxon>Lymnaeoidea</taxon>
        <taxon>Lymnaeidae</taxon>
        <taxon>Lymnaea</taxon>
    </lineage>
</organism>
<proteinExistence type="predicted"/>
<comment type="caution">
    <text evidence="2">The sequence shown here is derived from an EMBL/GenBank/DDBJ whole genome shotgun (WGS) entry which is preliminary data.</text>
</comment>
<evidence type="ECO:0000256" key="1">
    <source>
        <dbReference type="SAM" id="MobiDB-lite"/>
    </source>
</evidence>
<reference evidence="2 3" key="1">
    <citation type="submission" date="2024-04" db="EMBL/GenBank/DDBJ databases">
        <authorList>
            <consortium name="Genoscope - CEA"/>
            <person name="William W."/>
        </authorList>
    </citation>
    <scope>NUCLEOTIDE SEQUENCE [LARGE SCALE GENOMIC DNA]</scope>
</reference>
<gene>
    <name evidence="2" type="ORF">GSLYS_00001378001</name>
</gene>
<accession>A0AAV2H128</accession>
<keyword evidence="3" id="KW-1185">Reference proteome</keyword>
<dbReference type="Proteomes" id="UP001497497">
    <property type="component" value="Unassembled WGS sequence"/>
</dbReference>
<evidence type="ECO:0000313" key="3">
    <source>
        <dbReference type="Proteomes" id="UP001497497"/>
    </source>
</evidence>
<feature type="region of interest" description="Disordered" evidence="1">
    <location>
        <begin position="279"/>
        <end position="302"/>
    </location>
</feature>
<protein>
    <submittedName>
        <fullName evidence="2">Uncharacterized protein</fullName>
    </submittedName>
</protein>
<evidence type="ECO:0000313" key="2">
    <source>
        <dbReference type="EMBL" id="CAL1527201.1"/>
    </source>
</evidence>
<dbReference type="AlphaFoldDB" id="A0AAV2H128"/>
<sequence>MKVYMTTLALGQDNLTSVYDPSVERKELWESFLIRKEACRLDLTRHEKTREKYHHFLTQIGREEQGKQFFHAMIMLLKSKGAVDIFKHTNPRHYPDLESTFCGHLCRLFEQKIGTWFDSFEAVNVRLTAHVKVANLVRVLSGQVDLICRKAGMLHAVNIKVTGMPTPRPMDVNELCLVKAMVIQNGLAHPDAMSCCLLVCHLGEDRPVLRLWEYRPTKAMDAAIREADVDNMIEAGKLSKLHEMWPQNVLPPGMASLTARLADDTGPAIPVNMVAKQTNGVDNNFGNDGSNRRTPSIVQPAT</sequence>